<gene>
    <name evidence="1" type="ordered locus">Spirs_2611</name>
</gene>
<keyword evidence="2" id="KW-1185">Reference proteome</keyword>
<organism evidence="1 2">
    <name type="scientific">Sediminispirochaeta smaragdinae (strain DSM 11293 / JCM 15392 / SEBR 4228)</name>
    <name type="common">Spirochaeta smaragdinae</name>
    <dbReference type="NCBI Taxonomy" id="573413"/>
    <lineage>
        <taxon>Bacteria</taxon>
        <taxon>Pseudomonadati</taxon>
        <taxon>Spirochaetota</taxon>
        <taxon>Spirochaetia</taxon>
        <taxon>Spirochaetales</taxon>
        <taxon>Spirochaetaceae</taxon>
        <taxon>Sediminispirochaeta</taxon>
    </lineage>
</organism>
<dbReference type="RefSeq" id="WP_013255183.1">
    <property type="nucleotide sequence ID" value="NC_014364.1"/>
</dbReference>
<dbReference type="SUPFAM" id="SSF140566">
    <property type="entry name" value="FlgN-like"/>
    <property type="match status" value="1"/>
</dbReference>
<accession>E1R4I0</accession>
<protein>
    <recommendedName>
        <fullName evidence="3">FlgN family protein</fullName>
    </recommendedName>
</protein>
<dbReference type="GO" id="GO:0044780">
    <property type="term" value="P:bacterial-type flagellum assembly"/>
    <property type="evidence" value="ECO:0007669"/>
    <property type="project" value="InterPro"/>
</dbReference>
<sequence length="164" mass="18773">MQSLMKKLEKSMEQERDLILQFSLWERELNQHVCKRDWKELQKVMASAKTLSDKLDKQEQTRCEVFAQLRDAVGELPDAGFYQVAVHLPAEERERLSALFRELKMAVVNLRGIVWGIDAYVRAVQGTLKGIIGEMSPMRRGTIYAKNGGARQSEAGPLILNRQL</sequence>
<dbReference type="eggNOG" id="ENOG502ZGNJ">
    <property type="taxonomic scope" value="Bacteria"/>
</dbReference>
<dbReference type="STRING" id="573413.Spirs_2611"/>
<dbReference type="AlphaFoldDB" id="E1R4I0"/>
<reference evidence="1 2" key="1">
    <citation type="journal article" date="2010" name="Stand. Genomic Sci.">
        <title>Complete genome sequence of Spirochaeta smaragdinae type strain (SEBR 4228).</title>
        <authorList>
            <person name="Mavromatis K."/>
            <person name="Yasawong M."/>
            <person name="Chertkov O."/>
            <person name="Lapidus A."/>
            <person name="Lucas S."/>
            <person name="Nolan M."/>
            <person name="Del Rio T.G."/>
            <person name="Tice H."/>
            <person name="Cheng J.F."/>
            <person name="Pitluck S."/>
            <person name="Liolios K."/>
            <person name="Ivanova N."/>
            <person name="Tapia R."/>
            <person name="Han C."/>
            <person name="Bruce D."/>
            <person name="Goodwin L."/>
            <person name="Pati A."/>
            <person name="Chen A."/>
            <person name="Palaniappan K."/>
            <person name="Land M."/>
            <person name="Hauser L."/>
            <person name="Chang Y.J."/>
            <person name="Jeffries C.D."/>
            <person name="Detter J.C."/>
            <person name="Rohde M."/>
            <person name="Brambilla E."/>
            <person name="Spring S."/>
            <person name="Goker M."/>
            <person name="Sikorski J."/>
            <person name="Woyke T."/>
            <person name="Bristow J."/>
            <person name="Eisen J.A."/>
            <person name="Markowitz V."/>
            <person name="Hugenholtz P."/>
            <person name="Klenk H.P."/>
            <person name="Kyrpides N.C."/>
        </authorList>
    </citation>
    <scope>NUCLEOTIDE SEQUENCE [LARGE SCALE GENOMIC DNA]</scope>
    <source>
        <strain evidence="2">DSM 11293 / JCM 15392 / SEBR 4228</strain>
    </source>
</reference>
<dbReference type="Proteomes" id="UP000002318">
    <property type="component" value="Chromosome"/>
</dbReference>
<dbReference type="InterPro" id="IPR036679">
    <property type="entry name" value="FlgN-like_sf"/>
</dbReference>
<dbReference type="HOGENOM" id="CLU_1618000_0_0_12"/>
<evidence type="ECO:0000313" key="2">
    <source>
        <dbReference type="Proteomes" id="UP000002318"/>
    </source>
</evidence>
<evidence type="ECO:0008006" key="3">
    <source>
        <dbReference type="Google" id="ProtNLM"/>
    </source>
</evidence>
<proteinExistence type="predicted"/>
<name>E1R4I0_SEDSS</name>
<dbReference type="EMBL" id="CP002116">
    <property type="protein sequence ID" value="ADK81721.1"/>
    <property type="molecule type" value="Genomic_DNA"/>
</dbReference>
<dbReference type="KEGG" id="ssm:Spirs_2611"/>
<dbReference type="OrthoDB" id="370280at2"/>
<evidence type="ECO:0000313" key="1">
    <source>
        <dbReference type="EMBL" id="ADK81721.1"/>
    </source>
</evidence>